<organism evidence="2 3">
    <name type="scientific">Methylorubrum extorquens</name>
    <name type="common">Methylobacterium dichloromethanicum</name>
    <name type="synonym">Methylobacterium extorquens</name>
    <dbReference type="NCBI Taxonomy" id="408"/>
    <lineage>
        <taxon>Bacteria</taxon>
        <taxon>Pseudomonadati</taxon>
        <taxon>Pseudomonadota</taxon>
        <taxon>Alphaproteobacteria</taxon>
        <taxon>Hyphomicrobiales</taxon>
        <taxon>Methylobacteriaceae</taxon>
        <taxon>Methylorubrum</taxon>
    </lineage>
</organism>
<dbReference type="Pfam" id="PF13454">
    <property type="entry name" value="NAD_binding_9"/>
    <property type="match status" value="1"/>
</dbReference>
<reference evidence="2" key="1">
    <citation type="journal article" date="2022" name="Biotechnol. Bioprocess Eng.">
        <title>Pan-genome Analysis Reveals Comparative Genomic Features of Central Metabolic Pathways in Methylorubrum extorquens.</title>
        <authorList>
            <person name="Lee G.M."/>
            <person name="Scott-Nevros Z.K."/>
            <person name="Lee S.-M."/>
            <person name="Kim D."/>
        </authorList>
    </citation>
    <scope>NUCLEOTIDE SEQUENCE</scope>
    <source>
        <strain evidence="2">ATCC 55366</strain>
    </source>
</reference>
<dbReference type="Proteomes" id="UP001223720">
    <property type="component" value="Chromosome"/>
</dbReference>
<dbReference type="AlphaFoldDB" id="A0AAX3WKD5"/>
<gene>
    <name evidence="2" type="ORF">KEC54_05150</name>
</gene>
<dbReference type="RefSeq" id="WP_015821498.1">
    <property type="nucleotide sequence ID" value="NZ_CP073633.1"/>
</dbReference>
<evidence type="ECO:0000313" key="3">
    <source>
        <dbReference type="Proteomes" id="UP001223720"/>
    </source>
</evidence>
<dbReference type="InterPro" id="IPR038732">
    <property type="entry name" value="HpyO/CreE_NAD-binding"/>
</dbReference>
<feature type="domain" description="FAD-dependent urate hydroxylase HpyO/Asp monooxygenase CreE-like FAD/NAD(P)-binding" evidence="1">
    <location>
        <begin position="10"/>
        <end position="79"/>
    </location>
</feature>
<evidence type="ECO:0000313" key="2">
    <source>
        <dbReference type="EMBL" id="WHQ70991.1"/>
    </source>
</evidence>
<dbReference type="EMBL" id="CP073633">
    <property type="protein sequence ID" value="WHQ70991.1"/>
    <property type="molecule type" value="Genomic_DNA"/>
</dbReference>
<protein>
    <submittedName>
        <fullName evidence="2">FAD/NAD(P)-binding protein</fullName>
    </submittedName>
</protein>
<name>A0AAX3WKD5_METEX</name>
<dbReference type="GeneID" id="72992811"/>
<accession>A0AAX3WKD5</accession>
<sequence>MVEHLGSHASFVDAGSVRPGPTYADWLWLSGYRWNGAIVCGEGDPIPDDTYTPRSLLGRYLHWCFDYICASVPEGIVVSMPRCPESNYD</sequence>
<evidence type="ECO:0000259" key="1">
    <source>
        <dbReference type="Pfam" id="PF13454"/>
    </source>
</evidence>
<proteinExistence type="predicted"/>